<dbReference type="PANTHER" id="PTHR31082">
    <property type="entry name" value="PHEROMONE-REGULATED MEMBRANE PROTEIN 10"/>
    <property type="match status" value="1"/>
</dbReference>
<evidence type="ECO:0000259" key="4">
    <source>
        <dbReference type="Pfam" id="PF06738"/>
    </source>
</evidence>
<feature type="region of interest" description="Disordered" evidence="2">
    <location>
        <begin position="456"/>
        <end position="515"/>
    </location>
</feature>
<feature type="transmembrane region" description="Helical" evidence="3">
    <location>
        <begin position="330"/>
        <end position="351"/>
    </location>
</feature>
<evidence type="ECO:0000313" key="5">
    <source>
        <dbReference type="EMBL" id="MDM7854506.1"/>
    </source>
</evidence>
<evidence type="ECO:0000256" key="1">
    <source>
        <dbReference type="ARBA" id="ARBA00034125"/>
    </source>
</evidence>
<evidence type="ECO:0000256" key="3">
    <source>
        <dbReference type="SAM" id="Phobius"/>
    </source>
</evidence>
<keyword evidence="6" id="KW-1185">Reference proteome</keyword>
<feature type="compositionally biased region" description="Low complexity" evidence="2">
    <location>
        <begin position="495"/>
        <end position="515"/>
    </location>
</feature>
<feature type="transmembrane region" description="Helical" evidence="3">
    <location>
        <begin position="270"/>
        <end position="294"/>
    </location>
</feature>
<feature type="transmembrane region" description="Helical" evidence="3">
    <location>
        <begin position="237"/>
        <end position="258"/>
    </location>
</feature>
<name>A0ABT7SEE9_9CELL</name>
<dbReference type="Pfam" id="PF06738">
    <property type="entry name" value="ThrE"/>
    <property type="match status" value="1"/>
</dbReference>
<evidence type="ECO:0000256" key="2">
    <source>
        <dbReference type="SAM" id="MobiDB-lite"/>
    </source>
</evidence>
<keyword evidence="3" id="KW-0812">Transmembrane</keyword>
<feature type="transmembrane region" description="Helical" evidence="3">
    <location>
        <begin position="183"/>
        <end position="200"/>
    </location>
</feature>
<comment type="similarity">
    <text evidence="1">Belongs to the ThrE exporter (TC 2.A.79) family.</text>
</comment>
<reference evidence="5 6" key="1">
    <citation type="submission" date="2023-06" db="EMBL/GenBank/DDBJ databases">
        <title>Cellulomonas sp. MW4 Whole genome sequence.</title>
        <authorList>
            <person name="Park S."/>
        </authorList>
    </citation>
    <scope>NUCLEOTIDE SEQUENCE [LARGE SCALE GENOMIC DNA]</scope>
    <source>
        <strain evidence="5 6">MW4</strain>
    </source>
</reference>
<dbReference type="Proteomes" id="UP001529338">
    <property type="component" value="Unassembled WGS sequence"/>
</dbReference>
<proteinExistence type="inferred from homology"/>
<accession>A0ABT7SEE9</accession>
<sequence length="515" mass="52777">MARPPRIRPSTSHAVGMRLARAARALIAPLPARPVEAPPAPPAIPDDLVPLLRELGGALLSSGQSVVDIEDALDVIAQAYGAAQVRTLVFPTGVFIRVETADGGRSDFTGPRSAENLPLHQIGELDRLVGELAFHRVELADARARLREILAMPPRFGPLLQILGHAILTLGFGLVLYPVPAAIPVYVGVGAGIGLLRALAGRWPTLGTALPVVASFLVGVLAITWFAPLIGGDTVRLLAPPLISFLPGAVLTVAAMELTSNQVVAGASRLVYGLAQLLLLAFGVVAAVTVAGPFTAEHDVATLGRGAAWVGVLLVAVGHRFFSSPPRGTFWWLLLALYAAYVAQAVGAVLLSPQLSGFLGGLVIVPVAQLIAGRRSGPPALVTMLPAFWLLVPGALGFRSISEIATGSSLGIQDLVATALSLFSIALGVLVGTALTRDARYVGRVVARAVQPGAGDDGTAGDAALAPAEPPARTGATPAVSMRTGPIAVAPLLRGEAGAEGPEHGAAPDGGHVTR</sequence>
<feature type="domain" description="Threonine/serine exporter-like N-terminal" evidence="4">
    <location>
        <begin position="53"/>
        <end position="290"/>
    </location>
</feature>
<evidence type="ECO:0000313" key="6">
    <source>
        <dbReference type="Proteomes" id="UP001529338"/>
    </source>
</evidence>
<keyword evidence="3" id="KW-0472">Membrane</keyword>
<gene>
    <name evidence="5" type="ORF">QRT04_06135</name>
</gene>
<keyword evidence="3" id="KW-1133">Transmembrane helix</keyword>
<organism evidence="5 6">
    <name type="scientific">Cellulomonas alba</name>
    <dbReference type="NCBI Taxonomy" id="3053467"/>
    <lineage>
        <taxon>Bacteria</taxon>
        <taxon>Bacillati</taxon>
        <taxon>Actinomycetota</taxon>
        <taxon>Actinomycetes</taxon>
        <taxon>Micrococcales</taxon>
        <taxon>Cellulomonadaceae</taxon>
        <taxon>Cellulomonas</taxon>
    </lineage>
</organism>
<protein>
    <submittedName>
        <fullName evidence="5">Threonine/serine exporter family protein</fullName>
    </submittedName>
</protein>
<feature type="transmembrane region" description="Helical" evidence="3">
    <location>
        <begin position="212"/>
        <end position="231"/>
    </location>
</feature>
<feature type="transmembrane region" description="Helical" evidence="3">
    <location>
        <begin position="410"/>
        <end position="435"/>
    </location>
</feature>
<dbReference type="EMBL" id="JAUCGQ010000001">
    <property type="protein sequence ID" value="MDM7854506.1"/>
    <property type="molecule type" value="Genomic_DNA"/>
</dbReference>
<dbReference type="RefSeq" id="WP_289454279.1">
    <property type="nucleotide sequence ID" value="NZ_JAUCGQ010000001.1"/>
</dbReference>
<dbReference type="InterPro" id="IPR051361">
    <property type="entry name" value="ThrE/Ser_Exporter"/>
</dbReference>
<feature type="transmembrane region" description="Helical" evidence="3">
    <location>
        <begin position="306"/>
        <end position="323"/>
    </location>
</feature>
<feature type="transmembrane region" description="Helical" evidence="3">
    <location>
        <begin position="357"/>
        <end position="373"/>
    </location>
</feature>
<dbReference type="PANTHER" id="PTHR31082:SF4">
    <property type="entry name" value="PHEROMONE-REGULATED MEMBRANE PROTEIN 10"/>
    <property type="match status" value="1"/>
</dbReference>
<comment type="caution">
    <text evidence="5">The sequence shown here is derived from an EMBL/GenBank/DDBJ whole genome shotgun (WGS) entry which is preliminary data.</text>
</comment>
<feature type="transmembrane region" description="Helical" evidence="3">
    <location>
        <begin position="380"/>
        <end position="398"/>
    </location>
</feature>
<dbReference type="InterPro" id="IPR010619">
    <property type="entry name" value="ThrE-like_N"/>
</dbReference>